<protein>
    <submittedName>
        <fullName evidence="1">Uncharacterized protein</fullName>
    </submittedName>
</protein>
<name>A0A9D9H2I3_9FIRM</name>
<dbReference type="Proteomes" id="UP000823611">
    <property type="component" value="Unassembled WGS sequence"/>
</dbReference>
<evidence type="ECO:0000313" key="2">
    <source>
        <dbReference type="Proteomes" id="UP000823611"/>
    </source>
</evidence>
<sequence>MKSKVVVEFQGVNTVIKDMEDKVKEIWKTNGGKIKDIKTLDIYFKPDEKMCYYVINEKETGNFPV</sequence>
<reference evidence="1" key="1">
    <citation type="submission" date="2020-10" db="EMBL/GenBank/DDBJ databases">
        <authorList>
            <person name="Gilroy R."/>
        </authorList>
    </citation>
    <scope>NUCLEOTIDE SEQUENCE</scope>
    <source>
        <strain evidence="1">F6-4510</strain>
    </source>
</reference>
<dbReference type="Pfam" id="PF20069">
    <property type="entry name" value="DUF6465"/>
    <property type="match status" value="1"/>
</dbReference>
<reference evidence="1" key="2">
    <citation type="journal article" date="2021" name="PeerJ">
        <title>Extensive microbial diversity within the chicken gut microbiome revealed by metagenomics and culture.</title>
        <authorList>
            <person name="Gilroy R."/>
            <person name="Ravi A."/>
            <person name="Getino M."/>
            <person name="Pursley I."/>
            <person name="Horton D.L."/>
            <person name="Alikhan N.F."/>
            <person name="Baker D."/>
            <person name="Gharbi K."/>
            <person name="Hall N."/>
            <person name="Watson M."/>
            <person name="Adriaenssens E.M."/>
            <person name="Foster-Nyarko E."/>
            <person name="Jarju S."/>
            <person name="Secka A."/>
            <person name="Antonio M."/>
            <person name="Oren A."/>
            <person name="Chaudhuri R.R."/>
            <person name="La Ragione R."/>
            <person name="Hildebrand F."/>
            <person name="Pallen M.J."/>
        </authorList>
    </citation>
    <scope>NUCLEOTIDE SEQUENCE</scope>
    <source>
        <strain evidence="1">F6-4510</strain>
    </source>
</reference>
<evidence type="ECO:0000313" key="1">
    <source>
        <dbReference type="EMBL" id="MBO8434001.1"/>
    </source>
</evidence>
<dbReference type="AlphaFoldDB" id="A0A9D9H2I3"/>
<comment type="caution">
    <text evidence="1">The sequence shown here is derived from an EMBL/GenBank/DDBJ whole genome shotgun (WGS) entry which is preliminary data.</text>
</comment>
<organism evidence="1 2">
    <name type="scientific">Candidatus Fimicola merdigallinarum</name>
    <dbReference type="NCBI Taxonomy" id="2840819"/>
    <lineage>
        <taxon>Bacteria</taxon>
        <taxon>Bacillati</taxon>
        <taxon>Bacillota</taxon>
        <taxon>Clostridia</taxon>
        <taxon>Lachnospirales</taxon>
        <taxon>Lachnospiraceae</taxon>
        <taxon>Lachnospiraceae incertae sedis</taxon>
        <taxon>Candidatus Fimicola</taxon>
    </lineage>
</organism>
<dbReference type="InterPro" id="IPR046313">
    <property type="entry name" value="DUF6465"/>
</dbReference>
<dbReference type="EMBL" id="JADIMX010000032">
    <property type="protein sequence ID" value="MBO8434001.1"/>
    <property type="molecule type" value="Genomic_DNA"/>
</dbReference>
<proteinExistence type="predicted"/>
<gene>
    <name evidence="1" type="ORF">IAC55_01595</name>
</gene>
<accession>A0A9D9H2I3</accession>